<sequence length="539" mass="63170">MARQKLTGKNKQLVEDWEEFLRQVRTLTAVDFTMSDAEKSRKLKELEADPIAWMKFFFYKFAKYEFAGFQKKAIRRIINHSDGNWYEVLSWARELAKSTIVMMIVLYLVVVKKNKRVIILASATSDAAIKLLNVYRAQFEANERLRYFYGDMRGTKWTEDYFVLSNRASFMAMGWGQSPRGVKLDEVRPDLLLMDDYDTDEECRNIEVLNNKWRWFENALFFTRSISEALLTIWTGNIIAKDCCVVRAGNKARELADREKPLGHWDIINLRMVDINHPDPQEDYRSGKSVWPEKNSEEAVDEVLAQVSLAAGQKECFNNPVIEGHYFDEIKWGECPPVQKLKYIVSYGDPAYSNKVSRKSAQNSFKANILCGLYEGTLYVYTCFLQHVTNDEFVNWYYYLQDYVKERAQLRCFIENNTLQDPFYEQVFKPIFLYKGKERGFYINISPDERKKPEKFARIEGNLEPLHRAGRLVFNIKEKDNPHMLRLQEQFNLFDDGLPSPADGPDAVEGGYYMCQQLSARIETGSIWYGKRHTNKKRF</sequence>
<dbReference type="Proteomes" id="UP000703295">
    <property type="component" value="Unassembled WGS sequence"/>
</dbReference>
<evidence type="ECO:0000313" key="2">
    <source>
        <dbReference type="Proteomes" id="UP000703295"/>
    </source>
</evidence>
<comment type="caution">
    <text evidence="1">The sequence shown here is derived from an EMBL/GenBank/DDBJ whole genome shotgun (WGS) entry which is preliminary data.</text>
</comment>
<name>A0ABS2ESL8_9BACE</name>
<evidence type="ECO:0008006" key="3">
    <source>
        <dbReference type="Google" id="ProtNLM"/>
    </source>
</evidence>
<accession>A0ABS2ESL8</accession>
<dbReference type="EMBL" id="JACJJW010000002">
    <property type="protein sequence ID" value="MBM6757388.1"/>
    <property type="molecule type" value="Genomic_DNA"/>
</dbReference>
<dbReference type="RefSeq" id="WP_204474049.1">
    <property type="nucleotide sequence ID" value="NZ_JACJJW010000002.1"/>
</dbReference>
<gene>
    <name evidence="1" type="ORF">H6A31_01540</name>
</gene>
<dbReference type="Gene3D" id="3.40.50.300">
    <property type="entry name" value="P-loop containing nucleotide triphosphate hydrolases"/>
    <property type="match status" value="1"/>
</dbReference>
<evidence type="ECO:0000313" key="1">
    <source>
        <dbReference type="EMBL" id="MBM6757388.1"/>
    </source>
</evidence>
<protein>
    <recommendedName>
        <fullName evidence="3">Terminase</fullName>
    </recommendedName>
</protein>
<proteinExistence type="predicted"/>
<organism evidence="1 2">
    <name type="scientific">Bacteroides mediterraneensis</name>
    <dbReference type="NCBI Taxonomy" id="1841856"/>
    <lineage>
        <taxon>Bacteria</taxon>
        <taxon>Pseudomonadati</taxon>
        <taxon>Bacteroidota</taxon>
        <taxon>Bacteroidia</taxon>
        <taxon>Bacteroidales</taxon>
        <taxon>Bacteroidaceae</taxon>
        <taxon>Bacteroides</taxon>
    </lineage>
</organism>
<keyword evidence="2" id="KW-1185">Reference proteome</keyword>
<dbReference type="InterPro" id="IPR027417">
    <property type="entry name" value="P-loop_NTPase"/>
</dbReference>
<reference evidence="1 2" key="1">
    <citation type="journal article" date="2021" name="Sci. Rep.">
        <title>The distribution of antibiotic resistance genes in chicken gut microbiota commensals.</title>
        <authorList>
            <person name="Juricova H."/>
            <person name="Matiasovicova J."/>
            <person name="Kubasova T."/>
            <person name="Cejkova D."/>
            <person name="Rychlik I."/>
        </authorList>
    </citation>
    <scope>NUCLEOTIDE SEQUENCE [LARGE SCALE GENOMIC DNA]</scope>
    <source>
        <strain evidence="1 2">An801</strain>
    </source>
</reference>